<comment type="caution">
    <text evidence="8">The sequence shown here is derived from an EMBL/GenBank/DDBJ whole genome shotgun (WGS) entry which is preliminary data.</text>
</comment>
<evidence type="ECO:0000256" key="3">
    <source>
        <dbReference type="ARBA" id="ARBA00022676"/>
    </source>
</evidence>
<evidence type="ECO:0000256" key="2">
    <source>
        <dbReference type="ARBA" id="ARBA00006751"/>
    </source>
</evidence>
<evidence type="ECO:0000256" key="6">
    <source>
        <dbReference type="PIRSR" id="PIRSR000477-2"/>
    </source>
</evidence>
<protein>
    <recommendedName>
        <fullName evidence="5">Purine nucleoside phosphorylase</fullName>
        <ecNumber evidence="5">2.4.2.1</ecNumber>
    </recommendedName>
    <alternativeName>
        <fullName evidence="5">Inosine-guanosine phosphorylase</fullName>
    </alternativeName>
</protein>
<dbReference type="CDD" id="cd09009">
    <property type="entry name" value="PNP-EcPNPII_like"/>
    <property type="match status" value="1"/>
</dbReference>
<evidence type="ECO:0000313" key="9">
    <source>
        <dbReference type="Proteomes" id="UP001221142"/>
    </source>
</evidence>
<dbReference type="EC" id="2.4.2.1" evidence="5"/>
<gene>
    <name evidence="8" type="ORF">FB45DRAFT_902742</name>
</gene>
<dbReference type="InterPro" id="IPR018099">
    <property type="entry name" value="Purine_phosphorylase-2_CS"/>
</dbReference>
<dbReference type="Gene3D" id="3.40.50.1580">
    <property type="entry name" value="Nucleoside phosphorylase domain"/>
    <property type="match status" value="1"/>
</dbReference>
<dbReference type="GO" id="GO:0009116">
    <property type="term" value="P:nucleoside metabolic process"/>
    <property type="evidence" value="ECO:0007669"/>
    <property type="project" value="InterPro"/>
</dbReference>
<feature type="binding site" evidence="6">
    <location>
        <position position="120"/>
    </location>
    <ligand>
        <name>phosphate</name>
        <dbReference type="ChEBI" id="CHEBI:43474"/>
    </ligand>
</feature>
<comment type="function">
    <text evidence="5">The purine nucleoside phosphorylases catalyze the phosphorolytic breakdown of the N-glycosidic bond in the beta-(deoxy)ribonucleoside molecules, with the formation of the corresponding free purine bases and pentose-1-phosphate.</text>
</comment>
<feature type="binding site" evidence="6">
    <location>
        <position position="206"/>
    </location>
    <ligand>
        <name>a purine D-ribonucleoside</name>
        <dbReference type="ChEBI" id="CHEBI:142355"/>
    </ligand>
</feature>
<sequence>MSPAQHPFDAALAAIKSLLPHNLSEPRVGIVCGSGLGGLVDCMRNVVLVPYNKIPGFVESTVHGHKSSLAFGFMGPGEGVPVVAMLGRFHPYEGHQIRTVVYPIRVMAKLGIKDIIITNAAGGINPKLSVGTIVVIHDHLALPNLTGLNPLIGPLTSPTHQRFIPLSDAYSPSLRRLMFLAAHHLSLDDSALAEGTYAWVSGPTYETPAEGRFLRLAGVDVVGMSTVPEVLAAREEGLNVMALSLVTNAVVIPEGYRSIRDEVNAELAGKPMDLPVAEVVSHEEVLEMGKAKGEVMMKLVEWVVGEIPKML</sequence>
<reference evidence="8" key="1">
    <citation type="submission" date="2023-03" db="EMBL/GenBank/DDBJ databases">
        <title>Massive genome expansion in bonnet fungi (Mycena s.s.) driven by repeated elements and novel gene families across ecological guilds.</title>
        <authorList>
            <consortium name="Lawrence Berkeley National Laboratory"/>
            <person name="Harder C.B."/>
            <person name="Miyauchi S."/>
            <person name="Viragh M."/>
            <person name="Kuo A."/>
            <person name="Thoen E."/>
            <person name="Andreopoulos B."/>
            <person name="Lu D."/>
            <person name="Skrede I."/>
            <person name="Drula E."/>
            <person name="Henrissat B."/>
            <person name="Morin E."/>
            <person name="Kohler A."/>
            <person name="Barry K."/>
            <person name="LaButti K."/>
            <person name="Morin E."/>
            <person name="Salamov A."/>
            <person name="Lipzen A."/>
            <person name="Mereny Z."/>
            <person name="Hegedus B."/>
            <person name="Baldrian P."/>
            <person name="Stursova M."/>
            <person name="Weitz H."/>
            <person name="Taylor A."/>
            <person name="Grigoriev I.V."/>
            <person name="Nagy L.G."/>
            <person name="Martin F."/>
            <person name="Kauserud H."/>
        </authorList>
    </citation>
    <scope>NUCLEOTIDE SEQUENCE</scope>
    <source>
        <strain evidence="8">9284</strain>
    </source>
</reference>
<evidence type="ECO:0000256" key="4">
    <source>
        <dbReference type="ARBA" id="ARBA00022679"/>
    </source>
</evidence>
<dbReference type="Pfam" id="PF01048">
    <property type="entry name" value="PNP_UDP_1"/>
    <property type="match status" value="1"/>
</dbReference>
<keyword evidence="4 5" id="KW-0808">Transferase</keyword>
<feature type="binding site" evidence="6">
    <location>
        <position position="248"/>
    </location>
    <ligand>
        <name>a purine D-ribonucleoside</name>
        <dbReference type="ChEBI" id="CHEBI:142355"/>
    </ligand>
</feature>
<feature type="binding site" evidence="6">
    <location>
        <position position="34"/>
    </location>
    <ligand>
        <name>phosphate</name>
        <dbReference type="ChEBI" id="CHEBI:43474"/>
    </ligand>
</feature>
<dbReference type="EMBL" id="JARKIF010000005">
    <property type="protein sequence ID" value="KAJ7638405.1"/>
    <property type="molecule type" value="Genomic_DNA"/>
</dbReference>
<dbReference type="SUPFAM" id="SSF53167">
    <property type="entry name" value="Purine and uridine phosphorylases"/>
    <property type="match status" value="1"/>
</dbReference>
<dbReference type="GO" id="GO:0004731">
    <property type="term" value="F:purine-nucleoside phosphorylase activity"/>
    <property type="evidence" value="ECO:0007669"/>
    <property type="project" value="UniProtKB-EC"/>
</dbReference>
<comment type="pathway">
    <text evidence="1 5">Purine metabolism; purine nucleoside salvage.</text>
</comment>
<dbReference type="NCBIfam" id="TIGR01697">
    <property type="entry name" value="PNPH-PUNA-XAPA"/>
    <property type="match status" value="1"/>
</dbReference>
<feature type="domain" description="Nucleoside phosphorylase" evidence="7">
    <location>
        <begin position="27"/>
        <end position="251"/>
    </location>
</feature>
<dbReference type="PIRSF" id="PIRSF000477">
    <property type="entry name" value="PurNPase"/>
    <property type="match status" value="1"/>
</dbReference>
<name>A0AAD7C3U0_9AGAR</name>
<feature type="binding site" evidence="6">
    <location>
        <position position="225"/>
    </location>
    <ligand>
        <name>phosphate</name>
        <dbReference type="ChEBI" id="CHEBI:43474"/>
    </ligand>
</feature>
<feature type="binding site" evidence="6">
    <location>
        <position position="65"/>
    </location>
    <ligand>
        <name>phosphate</name>
        <dbReference type="ChEBI" id="CHEBI:43474"/>
    </ligand>
</feature>
<comment type="similarity">
    <text evidence="2 5">Belongs to the PNP/MTAP phosphorylase family.</text>
</comment>
<dbReference type="AlphaFoldDB" id="A0AAD7C3U0"/>
<feature type="binding site" evidence="6">
    <location>
        <begin position="88"/>
        <end position="90"/>
    </location>
    <ligand>
        <name>phosphate</name>
        <dbReference type="ChEBI" id="CHEBI:43474"/>
    </ligand>
</feature>
<evidence type="ECO:0000313" key="8">
    <source>
        <dbReference type="EMBL" id="KAJ7638405.1"/>
    </source>
</evidence>
<proteinExistence type="inferred from homology"/>
<dbReference type="InterPro" id="IPR035994">
    <property type="entry name" value="Nucleoside_phosphorylase_sf"/>
</dbReference>
<dbReference type="NCBIfam" id="NF006054">
    <property type="entry name" value="PRK08202.1"/>
    <property type="match status" value="1"/>
</dbReference>
<keyword evidence="3 5" id="KW-0328">Glycosyltransferase</keyword>
<organism evidence="8 9">
    <name type="scientific">Roridomyces roridus</name>
    <dbReference type="NCBI Taxonomy" id="1738132"/>
    <lineage>
        <taxon>Eukaryota</taxon>
        <taxon>Fungi</taxon>
        <taxon>Dikarya</taxon>
        <taxon>Basidiomycota</taxon>
        <taxon>Agaricomycotina</taxon>
        <taxon>Agaricomycetes</taxon>
        <taxon>Agaricomycetidae</taxon>
        <taxon>Agaricales</taxon>
        <taxon>Marasmiineae</taxon>
        <taxon>Mycenaceae</taxon>
        <taxon>Roridomyces</taxon>
    </lineage>
</organism>
<evidence type="ECO:0000259" key="7">
    <source>
        <dbReference type="Pfam" id="PF01048"/>
    </source>
</evidence>
<keyword evidence="9" id="KW-1185">Reference proteome</keyword>
<evidence type="ECO:0000256" key="5">
    <source>
        <dbReference type="PIRNR" id="PIRNR000477"/>
    </source>
</evidence>
<dbReference type="GO" id="GO:0005737">
    <property type="term" value="C:cytoplasm"/>
    <property type="evidence" value="ECO:0007669"/>
    <property type="project" value="TreeGrafter"/>
</dbReference>
<dbReference type="PANTHER" id="PTHR11904">
    <property type="entry name" value="METHYLTHIOADENOSINE/PURINE NUCLEOSIDE PHOSPHORYLASE"/>
    <property type="match status" value="1"/>
</dbReference>
<dbReference type="PANTHER" id="PTHR11904:SF9">
    <property type="entry name" value="PURINE NUCLEOSIDE PHOSPHORYLASE-RELATED"/>
    <property type="match status" value="1"/>
</dbReference>
<dbReference type="Proteomes" id="UP001221142">
    <property type="component" value="Unassembled WGS sequence"/>
</dbReference>
<evidence type="ECO:0000256" key="1">
    <source>
        <dbReference type="ARBA" id="ARBA00005058"/>
    </source>
</evidence>
<dbReference type="PROSITE" id="PS01240">
    <property type="entry name" value="PNP_MTAP_2"/>
    <property type="match status" value="1"/>
</dbReference>
<dbReference type="InterPro" id="IPR000845">
    <property type="entry name" value="Nucleoside_phosphorylase_d"/>
</dbReference>
<accession>A0AAD7C3U0</accession>
<dbReference type="InterPro" id="IPR011268">
    <property type="entry name" value="Purine_phosphorylase"/>
</dbReference>